<keyword evidence="2" id="KW-0560">Oxidoreductase</keyword>
<dbReference type="NCBIfam" id="TIGR03994">
    <property type="entry name" value="rSAM_HemZ"/>
    <property type="match status" value="1"/>
</dbReference>
<proteinExistence type="predicted"/>
<protein>
    <submittedName>
        <fullName evidence="2">Oxygen-independent coproporphyrinogen-III oxidase 2</fullName>
        <ecNumber evidence="2">1.3.99.22</ecNumber>
    </submittedName>
</protein>
<evidence type="ECO:0000313" key="2">
    <source>
        <dbReference type="EMBL" id="VYS98517.1"/>
    </source>
</evidence>
<dbReference type="PROSITE" id="PS51918">
    <property type="entry name" value="RADICAL_SAM"/>
    <property type="match status" value="1"/>
</dbReference>
<dbReference type="PANTHER" id="PTHR13932:SF1">
    <property type="entry name" value="OXYGEN-INDEPENDENT COPROPORPHYRINOGEN-III OXIDASE-LIKE PROTEIN HEMZ"/>
    <property type="match status" value="1"/>
</dbReference>
<dbReference type="SFLD" id="SFLDG01082">
    <property type="entry name" value="B12-binding_domain_containing"/>
    <property type="match status" value="1"/>
</dbReference>
<dbReference type="SFLD" id="SFLDS00029">
    <property type="entry name" value="Radical_SAM"/>
    <property type="match status" value="1"/>
</dbReference>
<gene>
    <name evidence="2" type="primary">hemZ</name>
    <name evidence="2" type="ORF">ACLFYP115_01191</name>
</gene>
<dbReference type="AlphaFoldDB" id="A0A6N2SY67"/>
<dbReference type="EC" id="1.3.99.22" evidence="2"/>
<dbReference type="RefSeq" id="WP_006566823.1">
    <property type="nucleotide sequence ID" value="NZ_BAABRZ010000001.1"/>
</dbReference>
<dbReference type="SFLD" id="SFLDF00310">
    <property type="entry name" value="oxygen-independent_coproporphy"/>
    <property type="match status" value="1"/>
</dbReference>
<organism evidence="2">
    <name type="scientific">Anaerostipes caccae</name>
    <dbReference type="NCBI Taxonomy" id="105841"/>
    <lineage>
        <taxon>Bacteria</taxon>
        <taxon>Bacillati</taxon>
        <taxon>Bacillota</taxon>
        <taxon>Clostridia</taxon>
        <taxon>Lachnospirales</taxon>
        <taxon>Lachnospiraceae</taxon>
        <taxon>Anaerostipes</taxon>
    </lineage>
</organism>
<dbReference type="InterPro" id="IPR058240">
    <property type="entry name" value="rSAM_sf"/>
</dbReference>
<dbReference type="InterPro" id="IPR023404">
    <property type="entry name" value="rSAM_horseshoe"/>
</dbReference>
<dbReference type="InterPro" id="IPR034505">
    <property type="entry name" value="Coproporphyrinogen-III_oxidase"/>
</dbReference>
<dbReference type="InterPro" id="IPR023995">
    <property type="entry name" value="HemZ"/>
</dbReference>
<evidence type="ECO:0000259" key="1">
    <source>
        <dbReference type="PROSITE" id="PS51918"/>
    </source>
</evidence>
<dbReference type="GO" id="GO:0051539">
    <property type="term" value="F:4 iron, 4 sulfur cluster binding"/>
    <property type="evidence" value="ECO:0007669"/>
    <property type="project" value="TreeGrafter"/>
</dbReference>
<reference evidence="2" key="1">
    <citation type="submission" date="2019-11" db="EMBL/GenBank/DDBJ databases">
        <authorList>
            <person name="Feng L."/>
        </authorList>
    </citation>
    <scope>NUCLEOTIDE SEQUENCE</scope>
    <source>
        <strain evidence="2">AcaccaeLFYP115</strain>
    </source>
</reference>
<dbReference type="GO" id="GO:0006779">
    <property type="term" value="P:porphyrin-containing compound biosynthetic process"/>
    <property type="evidence" value="ECO:0007669"/>
    <property type="project" value="TreeGrafter"/>
</dbReference>
<dbReference type="SUPFAM" id="SSF102114">
    <property type="entry name" value="Radical SAM enzymes"/>
    <property type="match status" value="1"/>
</dbReference>
<name>A0A6N2SY67_9FIRM</name>
<dbReference type="InterPro" id="IPR007197">
    <property type="entry name" value="rSAM"/>
</dbReference>
<dbReference type="GO" id="GO:0005737">
    <property type="term" value="C:cytoplasm"/>
    <property type="evidence" value="ECO:0007669"/>
    <property type="project" value="TreeGrafter"/>
</dbReference>
<accession>A0A6N2SY67</accession>
<dbReference type="EMBL" id="CACRSQ010000003">
    <property type="protein sequence ID" value="VYS98517.1"/>
    <property type="molecule type" value="Genomic_DNA"/>
</dbReference>
<dbReference type="GO" id="GO:0016491">
    <property type="term" value="F:oxidoreductase activity"/>
    <property type="evidence" value="ECO:0007669"/>
    <property type="project" value="UniProtKB-KW"/>
</dbReference>
<feature type="domain" description="Radical SAM core" evidence="1">
    <location>
        <begin position="157"/>
        <end position="391"/>
    </location>
</feature>
<dbReference type="Pfam" id="PF04055">
    <property type="entry name" value="Radical_SAM"/>
    <property type="match status" value="1"/>
</dbReference>
<dbReference type="GeneID" id="69471067"/>
<dbReference type="Gene3D" id="3.80.30.20">
    <property type="entry name" value="tm_1862 like domain"/>
    <property type="match status" value="1"/>
</dbReference>
<dbReference type="CDD" id="cd01335">
    <property type="entry name" value="Radical_SAM"/>
    <property type="match status" value="1"/>
</dbReference>
<dbReference type="PANTHER" id="PTHR13932">
    <property type="entry name" value="COPROPORPHYRINIGEN III OXIDASE"/>
    <property type="match status" value="1"/>
</dbReference>
<sequence length="479" mass="54641">MIGLIQNETLYEYDIRSLILAFCIGEKIELSSEGDDNSIYDFICRVFCDEEETLLELRTGESVISEKVRGDFRDKRNFKNSLKAALYRLLSCYFQKELPWGTLNGIRPTKLVFEDCLRGKSRADMQAKLCRDYLVSEEKADLCVSVGIKETELLKNITYESGYSLYVGIPFCPSTCLYCSFTSYPISAYREYADHYLDALIREIHYIGEQYRDREMISLYVGGGTPTTLSPEQLERLFGELKRCFDFGRVREITVEAGRPDSITAEKLSVLSENGVTRISINPQTMNNDTLRKIGRNHTAEDVADSFHAARKAGFDNINMDTICGLPGEGIRELETTFKALGELEPDSITVHALAIKRSAPLNQMRDQFSCGADDEMIRFAQRACFDLGMEPYYMYRQKNIPGNFENTGFSLEEKECLYNILIMEELHDIIAAGAGASSKIVGGRRNIQRVENLKDVRQYTERIEEMILRKDKLLKSMC</sequence>
<dbReference type="SMART" id="SM00729">
    <property type="entry name" value="Elp3"/>
    <property type="match status" value="1"/>
</dbReference>
<dbReference type="InterPro" id="IPR006638">
    <property type="entry name" value="Elp3/MiaA/NifB-like_rSAM"/>
</dbReference>
<dbReference type="SFLD" id="SFLDG01065">
    <property type="entry name" value="anaerobic_coproporphyrinogen-I"/>
    <property type="match status" value="1"/>
</dbReference>